<keyword evidence="10 12" id="KW-0472">Membrane</keyword>
<dbReference type="PANTHER" id="PTHR11893">
    <property type="entry name" value="INNEXIN"/>
    <property type="match status" value="1"/>
</dbReference>
<dbReference type="PROSITE" id="PS51013">
    <property type="entry name" value="PANNEXIN"/>
    <property type="match status" value="1"/>
</dbReference>
<evidence type="ECO:0000256" key="12">
    <source>
        <dbReference type="RuleBase" id="RU010713"/>
    </source>
</evidence>
<evidence type="ECO:0000256" key="6">
    <source>
        <dbReference type="ARBA" id="ARBA00022868"/>
    </source>
</evidence>
<dbReference type="GO" id="GO:0005243">
    <property type="term" value="F:gap junction channel activity"/>
    <property type="evidence" value="ECO:0007669"/>
    <property type="project" value="TreeGrafter"/>
</dbReference>
<feature type="transmembrane region" description="Helical" evidence="12">
    <location>
        <begin position="274"/>
        <end position="298"/>
    </location>
</feature>
<evidence type="ECO:0000313" key="13">
    <source>
        <dbReference type="EMBL" id="CRK89905.1"/>
    </source>
</evidence>
<keyword evidence="11 12" id="KW-0407">Ion channel</keyword>
<evidence type="ECO:0000256" key="5">
    <source>
        <dbReference type="ARBA" id="ARBA00022692"/>
    </source>
</evidence>
<comment type="subcellular location">
    <subcellularLocation>
        <location evidence="1">Cell junction</location>
        <location evidence="1">Gap junction</location>
    </subcellularLocation>
    <subcellularLocation>
        <location evidence="2 12">Cell membrane</location>
        <topology evidence="2 12">Multi-pass membrane protein</topology>
    </subcellularLocation>
</comment>
<dbReference type="AlphaFoldDB" id="A0A1J1HUR4"/>
<comment type="similarity">
    <text evidence="12">Belongs to the pannexin family.</text>
</comment>
<keyword evidence="9 12" id="KW-0406">Ion transport</keyword>
<dbReference type="EMBL" id="CVRI01000015">
    <property type="protein sequence ID" value="CRK89905.1"/>
    <property type="molecule type" value="Genomic_DNA"/>
</dbReference>
<evidence type="ECO:0000256" key="7">
    <source>
        <dbReference type="ARBA" id="ARBA00022949"/>
    </source>
</evidence>
<keyword evidence="7" id="KW-0965">Cell junction</keyword>
<keyword evidence="3 12" id="KW-0813">Transport</keyword>
<keyword evidence="4" id="KW-1003">Cell membrane</keyword>
<evidence type="ECO:0000256" key="9">
    <source>
        <dbReference type="ARBA" id="ARBA00023065"/>
    </source>
</evidence>
<evidence type="ECO:0000313" key="14">
    <source>
        <dbReference type="Proteomes" id="UP000183832"/>
    </source>
</evidence>
<accession>A0A1J1HUR4</accession>
<evidence type="ECO:0000256" key="1">
    <source>
        <dbReference type="ARBA" id="ARBA00004610"/>
    </source>
</evidence>
<dbReference type="Pfam" id="PF00876">
    <property type="entry name" value="Innexin"/>
    <property type="match status" value="1"/>
</dbReference>
<evidence type="ECO:0000256" key="4">
    <source>
        <dbReference type="ARBA" id="ARBA00022475"/>
    </source>
</evidence>
<dbReference type="OrthoDB" id="5867527at2759"/>
<keyword evidence="6" id="KW-0303">Gap junction</keyword>
<gene>
    <name evidence="13" type="primary">similar to Innexin inx2</name>
    <name evidence="12" type="synonym">inx</name>
    <name evidence="13" type="ORF">CLUMA_CG003636</name>
</gene>
<name>A0A1J1HUR4_9DIPT</name>
<keyword evidence="5 12" id="KW-0812">Transmembrane</keyword>
<dbReference type="InterPro" id="IPR000990">
    <property type="entry name" value="Innexin"/>
</dbReference>
<feature type="transmembrane region" description="Helical" evidence="12">
    <location>
        <begin position="187"/>
        <end position="209"/>
    </location>
</feature>
<organism evidence="13 14">
    <name type="scientific">Clunio marinus</name>
    <dbReference type="NCBI Taxonomy" id="568069"/>
    <lineage>
        <taxon>Eukaryota</taxon>
        <taxon>Metazoa</taxon>
        <taxon>Ecdysozoa</taxon>
        <taxon>Arthropoda</taxon>
        <taxon>Hexapoda</taxon>
        <taxon>Insecta</taxon>
        <taxon>Pterygota</taxon>
        <taxon>Neoptera</taxon>
        <taxon>Endopterygota</taxon>
        <taxon>Diptera</taxon>
        <taxon>Nematocera</taxon>
        <taxon>Chironomoidea</taxon>
        <taxon>Chironomidae</taxon>
        <taxon>Clunio</taxon>
    </lineage>
</organism>
<dbReference type="STRING" id="568069.A0A1J1HUR4"/>
<sequence length="340" mass="39934">MTIKDVIMSVADQLSYSQVSKVTTTEFAFALITRITAKMLLIFSFIITIRQLFGKPIECQPDPSYEKYTKQIETRCWIEGSYIIREHLTGIVGKNIINYGIGTVRGNQERIYQTYYQWVTPTLLIMALIFYFPNFMWRNWESGTMEKLLKDIDSPYINEECWNNQRDRLLRYLHGPKRYHRQYAIKYYTCEIIAFISLIFNMHIMTLVFNNFWVEYFPAVISLLSKDMEAFAKHSSILFPSQAKCDYFNFGSSGTIQLIDALCFLPQNVVNEKIFVFLYLWMIILLMFSVLHVICLGVKLAHQCRKEHEFGYGLVLSIIKKNLSPVLVDDLLEARKLNMH</sequence>
<feature type="transmembrane region" description="Helical" evidence="12">
    <location>
        <begin position="27"/>
        <end position="47"/>
    </location>
</feature>
<feature type="transmembrane region" description="Helical" evidence="12">
    <location>
        <begin position="115"/>
        <end position="137"/>
    </location>
</feature>
<comment type="function">
    <text evidence="12">Structural component of the gap junctions.</text>
</comment>
<protein>
    <recommendedName>
        <fullName evidence="12">Innexin</fullName>
    </recommendedName>
</protein>
<dbReference type="GO" id="GO:0005921">
    <property type="term" value="C:gap junction"/>
    <property type="evidence" value="ECO:0007669"/>
    <property type="project" value="UniProtKB-SubCell"/>
</dbReference>
<evidence type="ECO:0000256" key="10">
    <source>
        <dbReference type="ARBA" id="ARBA00023136"/>
    </source>
</evidence>
<dbReference type="GO" id="GO:0005886">
    <property type="term" value="C:plasma membrane"/>
    <property type="evidence" value="ECO:0007669"/>
    <property type="project" value="UniProtKB-SubCell"/>
</dbReference>
<evidence type="ECO:0000256" key="3">
    <source>
        <dbReference type="ARBA" id="ARBA00022448"/>
    </source>
</evidence>
<dbReference type="GO" id="GO:0034220">
    <property type="term" value="P:monoatomic ion transmembrane transport"/>
    <property type="evidence" value="ECO:0007669"/>
    <property type="project" value="UniProtKB-KW"/>
</dbReference>
<reference evidence="13 14" key="1">
    <citation type="submission" date="2015-04" db="EMBL/GenBank/DDBJ databases">
        <authorList>
            <person name="Syromyatnikov M.Y."/>
            <person name="Popov V.N."/>
        </authorList>
    </citation>
    <scope>NUCLEOTIDE SEQUENCE [LARGE SCALE GENOMIC DNA]</scope>
</reference>
<dbReference type="PRINTS" id="PR01262">
    <property type="entry name" value="INNEXIN"/>
</dbReference>
<dbReference type="PANTHER" id="PTHR11893:SF43">
    <property type="entry name" value="INNEXIN INX4-RELATED"/>
    <property type="match status" value="1"/>
</dbReference>
<evidence type="ECO:0000256" key="2">
    <source>
        <dbReference type="ARBA" id="ARBA00004651"/>
    </source>
</evidence>
<evidence type="ECO:0000256" key="8">
    <source>
        <dbReference type="ARBA" id="ARBA00022989"/>
    </source>
</evidence>
<dbReference type="GO" id="GO:0007602">
    <property type="term" value="P:phototransduction"/>
    <property type="evidence" value="ECO:0007669"/>
    <property type="project" value="TreeGrafter"/>
</dbReference>
<keyword evidence="14" id="KW-1185">Reference proteome</keyword>
<proteinExistence type="inferred from homology"/>
<keyword evidence="8 12" id="KW-1133">Transmembrane helix</keyword>
<dbReference type="Proteomes" id="UP000183832">
    <property type="component" value="Unassembled WGS sequence"/>
</dbReference>
<evidence type="ECO:0000256" key="11">
    <source>
        <dbReference type="ARBA" id="ARBA00023303"/>
    </source>
</evidence>